<dbReference type="Pfam" id="PF20058">
    <property type="entry name" value="DUF6457"/>
    <property type="match status" value="1"/>
</dbReference>
<dbReference type="Proteomes" id="UP000515743">
    <property type="component" value="Chromosome"/>
</dbReference>
<dbReference type="EMBL" id="CP059404">
    <property type="protein sequence ID" value="QNE88931.1"/>
    <property type="molecule type" value="Genomic_DNA"/>
</dbReference>
<name>A0A7G7CMW5_9CORY</name>
<dbReference type="AlphaFoldDB" id="A0A7G7CMW5"/>
<reference evidence="2 3" key="1">
    <citation type="submission" date="2020-07" db="EMBL/GenBank/DDBJ databases">
        <title>Complete genome and description of Corynebacterium incognita strain Marseille-Q3630 sp. nov.</title>
        <authorList>
            <person name="Boxberger M."/>
        </authorList>
    </citation>
    <scope>NUCLEOTIDE SEQUENCE [LARGE SCALE GENOMIC DNA]</scope>
    <source>
        <strain evidence="2 3">Marseille-Q3630</strain>
    </source>
</reference>
<gene>
    <name evidence="2" type="ORF">H0194_07545</name>
</gene>
<protein>
    <submittedName>
        <fullName evidence="2">Molybdopterin-guanine dinucleotide biosynthesis protein MobA</fullName>
    </submittedName>
</protein>
<dbReference type="KEGG" id="cik:H0194_07545"/>
<dbReference type="RefSeq" id="WP_185175318.1">
    <property type="nucleotide sequence ID" value="NZ_CP059404.1"/>
</dbReference>
<feature type="domain" description="DUF6457" evidence="1">
    <location>
        <begin position="8"/>
        <end position="83"/>
    </location>
</feature>
<dbReference type="InterPro" id="IPR045598">
    <property type="entry name" value="DUF6457"/>
</dbReference>
<accession>A0A7G7CMW5</accession>
<sequence>MAKDNPQEMESAHQWLVTAAEQLGLDKTEATSLTRELLDLTKDVAHNRSRPAAPLTAYLVGLASKDGAEARGHVEKLRALIASGEDLDDAAEDASAES</sequence>
<proteinExistence type="predicted"/>
<evidence type="ECO:0000313" key="2">
    <source>
        <dbReference type="EMBL" id="QNE88931.1"/>
    </source>
</evidence>
<evidence type="ECO:0000259" key="1">
    <source>
        <dbReference type="Pfam" id="PF20058"/>
    </source>
</evidence>
<evidence type="ECO:0000313" key="3">
    <source>
        <dbReference type="Proteomes" id="UP000515743"/>
    </source>
</evidence>
<organism evidence="2 3">
    <name type="scientific">Corynebacterium incognita</name>
    <dbReference type="NCBI Taxonomy" id="2754725"/>
    <lineage>
        <taxon>Bacteria</taxon>
        <taxon>Bacillati</taxon>
        <taxon>Actinomycetota</taxon>
        <taxon>Actinomycetes</taxon>
        <taxon>Mycobacteriales</taxon>
        <taxon>Corynebacteriaceae</taxon>
        <taxon>Corynebacterium</taxon>
    </lineage>
</organism>
<keyword evidence="3" id="KW-1185">Reference proteome</keyword>